<dbReference type="Proteomes" id="UP000306584">
    <property type="component" value="Unassembled WGS sequence"/>
</dbReference>
<name>A0A4S9K529_AURPU</name>
<protein>
    <submittedName>
        <fullName evidence="2">Uncharacterized protein</fullName>
    </submittedName>
</protein>
<reference evidence="2 3" key="1">
    <citation type="submission" date="2018-10" db="EMBL/GenBank/DDBJ databases">
        <title>Fifty Aureobasidium pullulans genomes reveal a recombining polyextremotolerant generalist.</title>
        <authorList>
            <person name="Gostincar C."/>
            <person name="Turk M."/>
            <person name="Zajc J."/>
            <person name="Gunde-Cimerman N."/>
        </authorList>
    </citation>
    <scope>NUCLEOTIDE SEQUENCE [LARGE SCALE GENOMIC DNA]</scope>
    <source>
        <strain evidence="2 3">EXF-6604</strain>
    </source>
</reference>
<proteinExistence type="predicted"/>
<gene>
    <name evidence="2" type="ORF">D6D01_09479</name>
</gene>
<accession>A0A4S9K529</accession>
<sequence length="116" mass="12728">MLQNHMRCKTVNMRPAKPPKAGMSIEAAPAEDVDEAEEEEEVDKRTDDEPAVEEAEFLLIDEPEESPDEVDEELKLDPEAVTLPLPPPAANTELVLVLVMTTTTDVMDIVVAAGME</sequence>
<feature type="region of interest" description="Disordered" evidence="1">
    <location>
        <begin position="1"/>
        <end position="51"/>
    </location>
</feature>
<comment type="caution">
    <text evidence="2">The sequence shown here is derived from an EMBL/GenBank/DDBJ whole genome shotgun (WGS) entry which is preliminary data.</text>
</comment>
<dbReference type="AlphaFoldDB" id="A0A4S9K529"/>
<dbReference type="EMBL" id="QZBD01000655">
    <property type="protein sequence ID" value="THY09679.1"/>
    <property type="molecule type" value="Genomic_DNA"/>
</dbReference>
<feature type="compositionally biased region" description="Acidic residues" evidence="1">
    <location>
        <begin position="29"/>
        <end position="41"/>
    </location>
</feature>
<evidence type="ECO:0000256" key="1">
    <source>
        <dbReference type="SAM" id="MobiDB-lite"/>
    </source>
</evidence>
<evidence type="ECO:0000313" key="2">
    <source>
        <dbReference type="EMBL" id="THY09679.1"/>
    </source>
</evidence>
<evidence type="ECO:0000313" key="3">
    <source>
        <dbReference type="Proteomes" id="UP000306584"/>
    </source>
</evidence>
<organism evidence="2 3">
    <name type="scientific">Aureobasidium pullulans</name>
    <name type="common">Black yeast</name>
    <name type="synonym">Pullularia pullulans</name>
    <dbReference type="NCBI Taxonomy" id="5580"/>
    <lineage>
        <taxon>Eukaryota</taxon>
        <taxon>Fungi</taxon>
        <taxon>Dikarya</taxon>
        <taxon>Ascomycota</taxon>
        <taxon>Pezizomycotina</taxon>
        <taxon>Dothideomycetes</taxon>
        <taxon>Dothideomycetidae</taxon>
        <taxon>Dothideales</taxon>
        <taxon>Saccotheciaceae</taxon>
        <taxon>Aureobasidium</taxon>
    </lineage>
</organism>